<evidence type="ECO:0000256" key="2">
    <source>
        <dbReference type="ARBA" id="ARBA00023026"/>
    </source>
</evidence>
<gene>
    <name evidence="5" type="ORF">C2845_PM07G25110</name>
</gene>
<dbReference type="Pfam" id="PF01476">
    <property type="entry name" value="LysM"/>
    <property type="match status" value="1"/>
</dbReference>
<feature type="region of interest" description="Disordered" evidence="3">
    <location>
        <begin position="23"/>
        <end position="47"/>
    </location>
</feature>
<keyword evidence="2" id="KW-0843">Virulence</keyword>
<feature type="compositionally biased region" description="Polar residues" evidence="3">
    <location>
        <begin position="38"/>
        <end position="47"/>
    </location>
</feature>
<dbReference type="SMART" id="SM00257">
    <property type="entry name" value="LysM"/>
    <property type="match status" value="1"/>
</dbReference>
<evidence type="ECO:0000259" key="4">
    <source>
        <dbReference type="PROSITE" id="PS51782"/>
    </source>
</evidence>
<sequence>MSRANLLDSCAGHKLASYKKERAMTSLEHKHTERKSSCHTSLPSPRRTQPLAMAKHGATATLLMASLLVAAALAAGADARRPLNARLAVNRGASRVSVVHEDAAAVPALSCSNVHGVQAGETCFAVAQAAGLTQDVFLGFNPNINCEKVFVGQWVCLAATSA</sequence>
<dbReference type="AlphaFoldDB" id="A0A3L6SJN4"/>
<protein>
    <recommendedName>
        <fullName evidence="4">LysM domain-containing protein</fullName>
    </recommendedName>
</protein>
<reference evidence="6" key="1">
    <citation type="journal article" date="2019" name="Nat. Commun.">
        <title>The genome of broomcorn millet.</title>
        <authorList>
            <person name="Zou C."/>
            <person name="Miki D."/>
            <person name="Li D."/>
            <person name="Tang Q."/>
            <person name="Xiao L."/>
            <person name="Rajput S."/>
            <person name="Deng P."/>
            <person name="Jia W."/>
            <person name="Huang R."/>
            <person name="Zhang M."/>
            <person name="Sun Y."/>
            <person name="Hu J."/>
            <person name="Fu X."/>
            <person name="Schnable P.S."/>
            <person name="Li F."/>
            <person name="Zhang H."/>
            <person name="Feng B."/>
            <person name="Zhu X."/>
            <person name="Liu R."/>
            <person name="Schnable J.C."/>
            <person name="Zhu J.-K."/>
            <person name="Zhang H."/>
        </authorList>
    </citation>
    <scope>NUCLEOTIDE SEQUENCE [LARGE SCALE GENOMIC DNA]</scope>
</reference>
<dbReference type="SUPFAM" id="SSF54106">
    <property type="entry name" value="LysM domain"/>
    <property type="match status" value="1"/>
</dbReference>
<dbReference type="GO" id="GO:0008061">
    <property type="term" value="F:chitin binding"/>
    <property type="evidence" value="ECO:0007669"/>
    <property type="project" value="UniProtKB-KW"/>
</dbReference>
<dbReference type="PANTHER" id="PTHR34997">
    <property type="entry name" value="AM15"/>
    <property type="match status" value="1"/>
</dbReference>
<comment type="caution">
    <text evidence="5">The sequence shown here is derived from an EMBL/GenBank/DDBJ whole genome shotgun (WGS) entry which is preliminary data.</text>
</comment>
<evidence type="ECO:0000256" key="3">
    <source>
        <dbReference type="SAM" id="MobiDB-lite"/>
    </source>
</evidence>
<dbReference type="InterPro" id="IPR018392">
    <property type="entry name" value="LysM"/>
</dbReference>
<name>A0A3L6SJN4_PANMI</name>
<feature type="compositionally biased region" description="Basic and acidic residues" evidence="3">
    <location>
        <begin position="23"/>
        <end position="36"/>
    </location>
</feature>
<organism evidence="5 6">
    <name type="scientific">Panicum miliaceum</name>
    <name type="common">Proso millet</name>
    <name type="synonym">Broomcorn millet</name>
    <dbReference type="NCBI Taxonomy" id="4540"/>
    <lineage>
        <taxon>Eukaryota</taxon>
        <taxon>Viridiplantae</taxon>
        <taxon>Streptophyta</taxon>
        <taxon>Embryophyta</taxon>
        <taxon>Tracheophyta</taxon>
        <taxon>Spermatophyta</taxon>
        <taxon>Magnoliopsida</taxon>
        <taxon>Liliopsida</taxon>
        <taxon>Poales</taxon>
        <taxon>Poaceae</taxon>
        <taxon>PACMAD clade</taxon>
        <taxon>Panicoideae</taxon>
        <taxon>Panicodae</taxon>
        <taxon>Paniceae</taxon>
        <taxon>Panicinae</taxon>
        <taxon>Panicum</taxon>
        <taxon>Panicum sect. Panicum</taxon>
    </lineage>
</organism>
<accession>A0A3L6SJN4</accession>
<evidence type="ECO:0000256" key="1">
    <source>
        <dbReference type="ARBA" id="ARBA00022669"/>
    </source>
</evidence>
<dbReference type="PROSITE" id="PS51782">
    <property type="entry name" value="LYSM"/>
    <property type="match status" value="1"/>
</dbReference>
<dbReference type="Gene3D" id="3.10.350.10">
    <property type="entry name" value="LysM domain"/>
    <property type="match status" value="1"/>
</dbReference>
<dbReference type="InterPro" id="IPR036779">
    <property type="entry name" value="LysM_dom_sf"/>
</dbReference>
<keyword evidence="1" id="KW-0147">Chitin-binding</keyword>
<keyword evidence="6" id="KW-1185">Reference proteome</keyword>
<dbReference type="STRING" id="4540.A0A3L6SJN4"/>
<dbReference type="InterPro" id="IPR052210">
    <property type="entry name" value="LysM1-like"/>
</dbReference>
<dbReference type="CDD" id="cd00118">
    <property type="entry name" value="LysM"/>
    <property type="match status" value="1"/>
</dbReference>
<evidence type="ECO:0000313" key="5">
    <source>
        <dbReference type="EMBL" id="RLN21727.1"/>
    </source>
</evidence>
<evidence type="ECO:0000313" key="6">
    <source>
        <dbReference type="Proteomes" id="UP000275267"/>
    </source>
</evidence>
<feature type="domain" description="LysM" evidence="4">
    <location>
        <begin position="113"/>
        <end position="157"/>
    </location>
</feature>
<dbReference type="Proteomes" id="UP000275267">
    <property type="component" value="Unassembled WGS sequence"/>
</dbReference>
<dbReference type="PANTHER" id="PTHR34997:SF22">
    <property type="entry name" value="OS01G0783000 PROTEIN"/>
    <property type="match status" value="1"/>
</dbReference>
<dbReference type="OrthoDB" id="1921017at2759"/>
<dbReference type="EMBL" id="PQIB02000004">
    <property type="protein sequence ID" value="RLN21727.1"/>
    <property type="molecule type" value="Genomic_DNA"/>
</dbReference>
<proteinExistence type="predicted"/>